<dbReference type="InterPro" id="IPR012347">
    <property type="entry name" value="Ferritin-like"/>
</dbReference>
<dbReference type="Pfam" id="PF07875">
    <property type="entry name" value="Coat_F"/>
    <property type="match status" value="1"/>
</dbReference>
<evidence type="ECO:0000256" key="3">
    <source>
        <dbReference type="ARBA" id="ARBA00024344"/>
    </source>
</evidence>
<gene>
    <name evidence="4" type="ORF">EDM56_09520</name>
</gene>
<comment type="subcellular location">
    <subcellularLocation>
        <location evidence="2">Spore coat</location>
    </subcellularLocation>
</comment>
<comment type="caution">
    <text evidence="4">The sequence shown here is derived from an EMBL/GenBank/DDBJ whole genome shotgun (WGS) entry which is preliminary data.</text>
</comment>
<dbReference type="RefSeq" id="WP_122917686.1">
    <property type="nucleotide sequence ID" value="NZ_RHHQ01000008.1"/>
</dbReference>
<dbReference type="InterPro" id="IPR012851">
    <property type="entry name" value="Spore_coat_CotF-like"/>
</dbReference>
<keyword evidence="4" id="KW-0946">Virion</keyword>
<comment type="similarity">
    <text evidence="3">Belongs to the CotF family.</text>
</comment>
<accession>A0A3M8DPP4</accession>
<evidence type="ECO:0000256" key="1">
    <source>
        <dbReference type="ARBA" id="ARBA00022969"/>
    </source>
</evidence>
<dbReference type="PANTHER" id="PTHR39183">
    <property type="entry name" value="SPORE COAT PROTEIN F-LIKE PROTEIN YHCQ"/>
    <property type="match status" value="1"/>
</dbReference>
<dbReference type="PANTHER" id="PTHR39183:SF1">
    <property type="entry name" value="SPORE COAT PROTEIN F-LIKE PROTEIN YHCQ"/>
    <property type="match status" value="1"/>
</dbReference>
<evidence type="ECO:0000313" key="4">
    <source>
        <dbReference type="EMBL" id="RNB89431.1"/>
    </source>
</evidence>
<reference evidence="4 5" key="1">
    <citation type="submission" date="2018-10" db="EMBL/GenBank/DDBJ databases">
        <title>Phylogenomics of Brevibacillus.</title>
        <authorList>
            <person name="Dunlap C."/>
        </authorList>
    </citation>
    <scope>NUCLEOTIDE SEQUENCE [LARGE SCALE GENOMIC DNA]</scope>
    <source>
        <strain evidence="4 5">JCM 15716</strain>
    </source>
</reference>
<keyword evidence="4" id="KW-0167">Capsid protein</keyword>
<dbReference type="AlphaFoldDB" id="A0A3M8DPP4"/>
<proteinExistence type="inferred from homology"/>
<evidence type="ECO:0000256" key="2">
    <source>
        <dbReference type="ARBA" id="ARBA00024325"/>
    </source>
</evidence>
<name>A0A3M8DPP4_9BACL</name>
<sequence>MKLGIHEACELNELLMSCTNSINSMAVFSEQAQDQELKDMILRHFSVHVQDYNMKVEFATQQSGSTDQLNIPPLQTLPITPAQIQPVQPQVKRNNLDDRSIATSYLLTLKRAGREYAWGAFECTVPQLRSFLEDAFKMCSHQAYEVWAFMVKKGWYPAITAPQEAMQAMGQIYQKVQIHEPMAVHS</sequence>
<dbReference type="Proteomes" id="UP000271031">
    <property type="component" value="Unassembled WGS sequence"/>
</dbReference>
<keyword evidence="1" id="KW-0749">Sporulation</keyword>
<dbReference type="EMBL" id="RHHQ01000008">
    <property type="protein sequence ID" value="RNB89431.1"/>
    <property type="molecule type" value="Genomic_DNA"/>
</dbReference>
<keyword evidence="5" id="KW-1185">Reference proteome</keyword>
<dbReference type="OrthoDB" id="2374504at2"/>
<evidence type="ECO:0000313" key="5">
    <source>
        <dbReference type="Proteomes" id="UP000271031"/>
    </source>
</evidence>
<dbReference type="GO" id="GO:0030435">
    <property type="term" value="P:sporulation resulting in formation of a cellular spore"/>
    <property type="evidence" value="ECO:0007669"/>
    <property type="project" value="UniProtKB-KW"/>
</dbReference>
<organism evidence="4 5">
    <name type="scientific">Brevibacillus fluminis</name>
    <dbReference type="NCBI Taxonomy" id="511487"/>
    <lineage>
        <taxon>Bacteria</taxon>
        <taxon>Bacillati</taxon>
        <taxon>Bacillota</taxon>
        <taxon>Bacilli</taxon>
        <taxon>Bacillales</taxon>
        <taxon>Paenibacillaceae</taxon>
        <taxon>Brevibacillus</taxon>
    </lineage>
</organism>
<protein>
    <submittedName>
        <fullName evidence="4">Spore coat protein</fullName>
    </submittedName>
</protein>
<dbReference type="Gene3D" id="1.20.1260.10">
    <property type="match status" value="1"/>
</dbReference>